<evidence type="ECO:0000313" key="1">
    <source>
        <dbReference type="EMBL" id="KAK3381825.1"/>
    </source>
</evidence>
<protein>
    <submittedName>
        <fullName evidence="1">Uncharacterized protein</fullName>
    </submittedName>
</protein>
<keyword evidence="2" id="KW-1185">Reference proteome</keyword>
<accession>A0AAE0NI05</accession>
<gene>
    <name evidence="1" type="ORF">B0H63DRAFT_451121</name>
</gene>
<dbReference type="EMBL" id="JAULSW010000005">
    <property type="protein sequence ID" value="KAK3381825.1"/>
    <property type="molecule type" value="Genomic_DNA"/>
</dbReference>
<reference evidence="1" key="2">
    <citation type="submission" date="2023-06" db="EMBL/GenBank/DDBJ databases">
        <authorList>
            <consortium name="Lawrence Berkeley National Laboratory"/>
            <person name="Haridas S."/>
            <person name="Hensen N."/>
            <person name="Bonometti L."/>
            <person name="Westerberg I."/>
            <person name="Brannstrom I.O."/>
            <person name="Guillou S."/>
            <person name="Cros-Aarteil S."/>
            <person name="Calhoun S."/>
            <person name="Kuo A."/>
            <person name="Mondo S."/>
            <person name="Pangilinan J."/>
            <person name="Riley R."/>
            <person name="LaButti K."/>
            <person name="Andreopoulos B."/>
            <person name="Lipzen A."/>
            <person name="Chen C."/>
            <person name="Yanf M."/>
            <person name="Daum C."/>
            <person name="Ng V."/>
            <person name="Clum A."/>
            <person name="Steindorff A."/>
            <person name="Ohm R."/>
            <person name="Martin F."/>
            <person name="Silar P."/>
            <person name="Natvig D."/>
            <person name="Lalanne C."/>
            <person name="Gautier V."/>
            <person name="Ament-velasquez S.L."/>
            <person name="Kruys A."/>
            <person name="Hutchinson M.I."/>
            <person name="Powell A.J."/>
            <person name="Barry K."/>
            <person name="Miller A.N."/>
            <person name="Grigoriev I.V."/>
            <person name="Debuchy R."/>
            <person name="Gladieux P."/>
            <person name="Thoren M.H."/>
            <person name="Johannesson H."/>
        </authorList>
    </citation>
    <scope>NUCLEOTIDE SEQUENCE</scope>
    <source>
        <strain evidence="1">CBS 232.78</strain>
    </source>
</reference>
<sequence>MLGHLVLGCDAAKAELNNAAVKAAFDQSYKAFNLNQMSKIYLQAGGQSEAFTGITHPITGELSLVLLPRNLGQRLGGWKPAYADGGLLVTEHEFPIRCFD</sequence>
<dbReference type="AlphaFoldDB" id="A0AAE0NI05"/>
<proteinExistence type="predicted"/>
<evidence type="ECO:0000313" key="2">
    <source>
        <dbReference type="Proteomes" id="UP001285441"/>
    </source>
</evidence>
<organism evidence="1 2">
    <name type="scientific">Podospora didyma</name>
    <dbReference type="NCBI Taxonomy" id="330526"/>
    <lineage>
        <taxon>Eukaryota</taxon>
        <taxon>Fungi</taxon>
        <taxon>Dikarya</taxon>
        <taxon>Ascomycota</taxon>
        <taxon>Pezizomycotina</taxon>
        <taxon>Sordariomycetes</taxon>
        <taxon>Sordariomycetidae</taxon>
        <taxon>Sordariales</taxon>
        <taxon>Podosporaceae</taxon>
        <taxon>Podospora</taxon>
    </lineage>
</organism>
<name>A0AAE0NI05_9PEZI</name>
<reference evidence="1" key="1">
    <citation type="journal article" date="2023" name="Mol. Phylogenet. Evol.">
        <title>Genome-scale phylogeny and comparative genomics of the fungal order Sordariales.</title>
        <authorList>
            <person name="Hensen N."/>
            <person name="Bonometti L."/>
            <person name="Westerberg I."/>
            <person name="Brannstrom I.O."/>
            <person name="Guillou S."/>
            <person name="Cros-Aarteil S."/>
            <person name="Calhoun S."/>
            <person name="Haridas S."/>
            <person name="Kuo A."/>
            <person name="Mondo S."/>
            <person name="Pangilinan J."/>
            <person name="Riley R."/>
            <person name="LaButti K."/>
            <person name="Andreopoulos B."/>
            <person name="Lipzen A."/>
            <person name="Chen C."/>
            <person name="Yan M."/>
            <person name="Daum C."/>
            <person name="Ng V."/>
            <person name="Clum A."/>
            <person name="Steindorff A."/>
            <person name="Ohm R.A."/>
            <person name="Martin F."/>
            <person name="Silar P."/>
            <person name="Natvig D.O."/>
            <person name="Lalanne C."/>
            <person name="Gautier V."/>
            <person name="Ament-Velasquez S.L."/>
            <person name="Kruys A."/>
            <person name="Hutchinson M.I."/>
            <person name="Powell A.J."/>
            <person name="Barry K."/>
            <person name="Miller A.N."/>
            <person name="Grigoriev I.V."/>
            <person name="Debuchy R."/>
            <person name="Gladieux P."/>
            <person name="Hiltunen Thoren M."/>
            <person name="Johannesson H."/>
        </authorList>
    </citation>
    <scope>NUCLEOTIDE SEQUENCE</scope>
    <source>
        <strain evidence="1">CBS 232.78</strain>
    </source>
</reference>
<dbReference type="Proteomes" id="UP001285441">
    <property type="component" value="Unassembled WGS sequence"/>
</dbReference>
<comment type="caution">
    <text evidence="1">The sequence shown here is derived from an EMBL/GenBank/DDBJ whole genome shotgun (WGS) entry which is preliminary data.</text>
</comment>